<dbReference type="Proteomes" id="UP000198982">
    <property type="component" value="Unassembled WGS sequence"/>
</dbReference>
<dbReference type="AlphaFoldDB" id="A0A1H4L757"/>
<evidence type="ECO:0000259" key="1">
    <source>
        <dbReference type="Pfam" id="PF06568"/>
    </source>
</evidence>
<gene>
    <name evidence="2" type="ORF">SAMN05216178_1757</name>
</gene>
<name>A0A1H4L757_9PSED</name>
<organism evidence="2 3">
    <name type="scientific">Pseudomonas saponiphila</name>
    <dbReference type="NCBI Taxonomy" id="556534"/>
    <lineage>
        <taxon>Bacteria</taxon>
        <taxon>Pseudomonadati</taxon>
        <taxon>Pseudomonadota</taxon>
        <taxon>Gammaproteobacteria</taxon>
        <taxon>Pseudomonadales</taxon>
        <taxon>Pseudomonadaceae</taxon>
        <taxon>Pseudomonas</taxon>
    </lineage>
</organism>
<proteinExistence type="predicted"/>
<evidence type="ECO:0000313" key="3">
    <source>
        <dbReference type="Proteomes" id="UP000198982"/>
    </source>
</evidence>
<sequence>MMKGQKGYVLVHKLSFQALTFSGLWRRVMRWHELGRERRMLAGLSDEALKDLGLTRVDVEHERVRPFWDDPMHK</sequence>
<keyword evidence="3" id="KW-1185">Reference proteome</keyword>
<evidence type="ECO:0000313" key="2">
    <source>
        <dbReference type="EMBL" id="SEB66574.1"/>
    </source>
</evidence>
<dbReference type="Pfam" id="PF06568">
    <property type="entry name" value="YjiS-like"/>
    <property type="match status" value="1"/>
</dbReference>
<protein>
    <submittedName>
        <fullName evidence="2">Uncharacterized conserved protein YjiS, DUF1127 family</fullName>
    </submittedName>
</protein>
<accession>A0A1H4L757</accession>
<dbReference type="InterPro" id="IPR009506">
    <property type="entry name" value="YjiS-like"/>
</dbReference>
<feature type="domain" description="YjiS-like" evidence="1">
    <location>
        <begin position="24"/>
        <end position="59"/>
    </location>
</feature>
<dbReference type="EMBL" id="FNTJ01000001">
    <property type="protein sequence ID" value="SEB66574.1"/>
    <property type="molecule type" value="Genomic_DNA"/>
</dbReference>
<reference evidence="3" key="1">
    <citation type="submission" date="2016-10" db="EMBL/GenBank/DDBJ databases">
        <authorList>
            <person name="Varghese N."/>
            <person name="Submissions S."/>
        </authorList>
    </citation>
    <scope>NUCLEOTIDE SEQUENCE [LARGE SCALE GENOMIC DNA]</scope>
    <source>
        <strain evidence="3">DSM 9751</strain>
    </source>
</reference>